<keyword evidence="2" id="KW-1133">Transmembrane helix</keyword>
<organism evidence="4">
    <name type="scientific">Lygus hesperus</name>
    <name type="common">Western plant bug</name>
    <dbReference type="NCBI Taxonomy" id="30085"/>
    <lineage>
        <taxon>Eukaryota</taxon>
        <taxon>Metazoa</taxon>
        <taxon>Ecdysozoa</taxon>
        <taxon>Arthropoda</taxon>
        <taxon>Hexapoda</taxon>
        <taxon>Insecta</taxon>
        <taxon>Pterygota</taxon>
        <taxon>Neoptera</taxon>
        <taxon>Paraneoptera</taxon>
        <taxon>Hemiptera</taxon>
        <taxon>Heteroptera</taxon>
        <taxon>Panheteroptera</taxon>
        <taxon>Cimicomorpha</taxon>
        <taxon>Miridae</taxon>
        <taxon>Mirini</taxon>
        <taxon>Lygus</taxon>
    </lineage>
</organism>
<dbReference type="EMBL" id="GBRD01014034">
    <property type="protein sequence ID" value="JAG51792.1"/>
    <property type="molecule type" value="Transcribed_RNA"/>
</dbReference>
<evidence type="ECO:0000313" key="4">
    <source>
        <dbReference type="EMBL" id="JAF99761.1"/>
    </source>
</evidence>
<evidence type="ECO:0000313" key="5">
    <source>
        <dbReference type="EMBL" id="JAG51792.1"/>
    </source>
</evidence>
<dbReference type="EMBL" id="GBHO01043845">
    <property type="protein sequence ID" value="JAF99758.1"/>
    <property type="molecule type" value="Transcribed_RNA"/>
</dbReference>
<reference evidence="5" key="3">
    <citation type="submission" date="2014-09" db="EMBL/GenBank/DDBJ databases">
        <authorList>
            <person name="Magalhaes I.L.F."/>
            <person name="Oliveira U."/>
            <person name="Santos F.R."/>
            <person name="Vidigal T.H.D.A."/>
            <person name="Brescovit A.D."/>
            <person name="Santos A.J."/>
        </authorList>
    </citation>
    <scope>NUCLEOTIDE SEQUENCE</scope>
</reference>
<reference evidence="4" key="2">
    <citation type="submission" date="2014-07" db="EMBL/GenBank/DDBJ databases">
        <authorList>
            <person name="Hull J."/>
        </authorList>
    </citation>
    <scope>NUCLEOTIDE SEQUENCE</scope>
</reference>
<protein>
    <submittedName>
        <fullName evidence="4">ATP synthase protein 8</fullName>
    </submittedName>
</protein>
<evidence type="ECO:0000256" key="1">
    <source>
        <dbReference type="SAM" id="MobiDB-lite"/>
    </source>
</evidence>
<keyword evidence="2" id="KW-0812">Transmembrane</keyword>
<dbReference type="EMBL" id="GBRD01014033">
    <property type="protein sequence ID" value="JAG51793.1"/>
    <property type="molecule type" value="Transcribed_RNA"/>
</dbReference>
<evidence type="ECO:0000313" key="3">
    <source>
        <dbReference type="EMBL" id="JAF99758.1"/>
    </source>
</evidence>
<feature type="transmembrane region" description="Helical" evidence="2">
    <location>
        <begin position="237"/>
        <end position="256"/>
    </location>
</feature>
<dbReference type="AlphaFoldDB" id="A0A0A9VTZ4"/>
<accession>A0A0A9VTZ4</accession>
<feature type="transmembrane region" description="Helical" evidence="2">
    <location>
        <begin position="208"/>
        <end position="231"/>
    </location>
</feature>
<feature type="region of interest" description="Disordered" evidence="1">
    <location>
        <begin position="32"/>
        <end position="91"/>
    </location>
</feature>
<proteinExistence type="predicted"/>
<feature type="compositionally biased region" description="Low complexity" evidence="1">
    <location>
        <begin position="49"/>
        <end position="61"/>
    </location>
</feature>
<feature type="compositionally biased region" description="Low complexity" evidence="1">
    <location>
        <begin position="71"/>
        <end position="91"/>
    </location>
</feature>
<keyword evidence="2" id="KW-0472">Membrane</keyword>
<reference evidence="4" key="1">
    <citation type="journal article" date="2014" name="PLoS ONE">
        <title>Transcriptome-Based Identification of ABC Transporters in the Western Tarnished Plant Bug Lygus hesperus.</title>
        <authorList>
            <person name="Hull J.J."/>
            <person name="Chaney K."/>
            <person name="Geib S.M."/>
            <person name="Fabrick J.A."/>
            <person name="Brent C.S."/>
            <person name="Walsh D."/>
            <person name="Lavine L.C."/>
        </authorList>
    </citation>
    <scope>NUCLEOTIDE SEQUENCE</scope>
</reference>
<dbReference type="EMBL" id="GBHO01043842">
    <property type="protein sequence ID" value="JAF99761.1"/>
    <property type="molecule type" value="Transcribed_RNA"/>
</dbReference>
<name>A0A0A9VTZ4_LYGHE</name>
<sequence>MRLRSSLTVTATPMNVRDDFNSELQQLALQNLQLKRRQRSSPRPDTAPGRSSSFYSGSGYSRRSRPLKKPAGSGRELLASSSAGLGGESSTSAARCSNVLETIARGFPITIPKDEFVHFIDSKGSPDLTHDIKRYFVERQDQHRAEFEQYVNVFKSERPWEPKWFTSFLYKLFLSTKSRPNIYQYIFDIKQRREESKYIQKWKDQSGFLKWGICVTAFLTYLVMICFLIEMYDEEGIDIAVPVTLFITILINKALVNMNSSLPDGI</sequence>
<evidence type="ECO:0000256" key="2">
    <source>
        <dbReference type="SAM" id="Phobius"/>
    </source>
</evidence>
<gene>
    <name evidence="4" type="primary">MT-ATP8_1</name>
    <name evidence="3" type="synonym">MT-ATP8_0</name>
    <name evidence="4" type="ORF">CM83_37939</name>
    <name evidence="3" type="ORF">CM83_37940</name>
</gene>